<reference evidence="2 3" key="1">
    <citation type="submission" date="2016-03" db="EMBL/GenBank/DDBJ databases">
        <title>Trachymyrmex septentrionalis WGS genome.</title>
        <authorList>
            <person name="Nygaard S."/>
            <person name="Hu H."/>
            <person name="Boomsma J."/>
            <person name="Zhang G."/>
        </authorList>
    </citation>
    <scope>NUCLEOTIDE SEQUENCE [LARGE SCALE GENOMIC DNA]</scope>
    <source>
        <strain evidence="2">Tsep2-gDNA-1</strain>
        <tissue evidence="2">Whole body</tissue>
    </source>
</reference>
<dbReference type="Proteomes" id="UP000078541">
    <property type="component" value="Unassembled WGS sequence"/>
</dbReference>
<evidence type="ECO:0000256" key="1">
    <source>
        <dbReference type="SAM" id="MobiDB-lite"/>
    </source>
</evidence>
<feature type="region of interest" description="Disordered" evidence="1">
    <location>
        <begin position="1"/>
        <end position="21"/>
    </location>
</feature>
<evidence type="ECO:0000313" key="3">
    <source>
        <dbReference type="Proteomes" id="UP000078541"/>
    </source>
</evidence>
<accession>A0A195FNL4</accession>
<organism evidence="2 3">
    <name type="scientific">Trachymyrmex septentrionalis</name>
    <dbReference type="NCBI Taxonomy" id="34720"/>
    <lineage>
        <taxon>Eukaryota</taxon>
        <taxon>Metazoa</taxon>
        <taxon>Ecdysozoa</taxon>
        <taxon>Arthropoda</taxon>
        <taxon>Hexapoda</taxon>
        <taxon>Insecta</taxon>
        <taxon>Pterygota</taxon>
        <taxon>Neoptera</taxon>
        <taxon>Endopterygota</taxon>
        <taxon>Hymenoptera</taxon>
        <taxon>Apocrita</taxon>
        <taxon>Aculeata</taxon>
        <taxon>Formicoidea</taxon>
        <taxon>Formicidae</taxon>
        <taxon>Myrmicinae</taxon>
        <taxon>Trachymyrmex</taxon>
    </lineage>
</organism>
<protein>
    <submittedName>
        <fullName evidence="2">Uncharacterized protein</fullName>
    </submittedName>
</protein>
<evidence type="ECO:0000313" key="2">
    <source>
        <dbReference type="EMBL" id="KYN42145.1"/>
    </source>
</evidence>
<keyword evidence="3" id="KW-1185">Reference proteome</keyword>
<dbReference type="EMBL" id="KQ981382">
    <property type="protein sequence ID" value="KYN42145.1"/>
    <property type="molecule type" value="Genomic_DNA"/>
</dbReference>
<gene>
    <name evidence="2" type="ORF">ALC56_03283</name>
</gene>
<proteinExistence type="predicted"/>
<dbReference type="AlphaFoldDB" id="A0A195FNL4"/>
<name>A0A195FNL4_9HYME</name>
<sequence>MEKDGVLGALNRPDEQPLGRTRYSVRYQRLDERYSVKGHAAECNDKDASAPFQLFKEKERGSIEKVSATPFGVAGPKSIGISELLQMDRQSFEVSRDFPNSAHSTGWPASGNLRMTRLWQSFVGLLRKRSPFGRHSEITMRDPMSKSGNFSEQVRIKLSRSKMDLDRRDRKISPRDRALIPGACQRFQNDGGCPPPCVSYAHEHGVYDFGVGVSITDQHPWKR</sequence>